<keyword evidence="3" id="KW-1185">Reference proteome</keyword>
<sequence length="169" mass="19636">MTTDTDTRTAHPRRRATDAPDAVALLWHEHRRFLDQFDTYHRLLQSHAPAPEREYLAAQVCHGLLVHMDLEERLFYPAVARQMRDQTLVGEAVVEHRATRALVTRIRSTRATDPMLDARMKVLAEHFRHHLTEEESELFPVARRRLDVQALGVQLHALRQRLIAPFSPT</sequence>
<dbReference type="Pfam" id="PF01814">
    <property type="entry name" value="Hemerythrin"/>
    <property type="match status" value="1"/>
</dbReference>
<accession>A0ABU9BKT0</accession>
<name>A0ABU9BKT0_9BURK</name>
<protein>
    <submittedName>
        <fullName evidence="2">Hemerythrin domain-containing protein</fullName>
    </submittedName>
</protein>
<gene>
    <name evidence="2" type="ORF">AACH06_01400</name>
</gene>
<dbReference type="RefSeq" id="WP_341423799.1">
    <property type="nucleotide sequence ID" value="NZ_JBBUTG010000001.1"/>
</dbReference>
<proteinExistence type="predicted"/>
<dbReference type="PANTHER" id="PTHR35585:SF1">
    <property type="entry name" value="HHE DOMAIN PROTEIN (AFU_ORTHOLOGUE AFUA_4G00730)"/>
    <property type="match status" value="1"/>
</dbReference>
<organism evidence="2 3">
    <name type="scientific">Ideonella lacteola</name>
    <dbReference type="NCBI Taxonomy" id="2984193"/>
    <lineage>
        <taxon>Bacteria</taxon>
        <taxon>Pseudomonadati</taxon>
        <taxon>Pseudomonadota</taxon>
        <taxon>Betaproteobacteria</taxon>
        <taxon>Burkholderiales</taxon>
        <taxon>Sphaerotilaceae</taxon>
        <taxon>Ideonella</taxon>
    </lineage>
</organism>
<comment type="caution">
    <text evidence="2">The sequence shown here is derived from an EMBL/GenBank/DDBJ whole genome shotgun (WGS) entry which is preliminary data.</text>
</comment>
<evidence type="ECO:0000313" key="2">
    <source>
        <dbReference type="EMBL" id="MEK8029462.1"/>
    </source>
</evidence>
<dbReference type="InterPro" id="IPR012312">
    <property type="entry name" value="Hemerythrin-like"/>
</dbReference>
<evidence type="ECO:0000313" key="3">
    <source>
        <dbReference type="Proteomes" id="UP001371218"/>
    </source>
</evidence>
<reference evidence="2 3" key="1">
    <citation type="submission" date="2024-04" db="EMBL/GenBank/DDBJ databases">
        <title>Novel species of the genus Ideonella isolated from streams.</title>
        <authorList>
            <person name="Lu H."/>
        </authorList>
    </citation>
    <scope>NUCLEOTIDE SEQUENCE [LARGE SCALE GENOMIC DNA]</scope>
    <source>
        <strain evidence="2 3">DXS29W</strain>
    </source>
</reference>
<feature type="domain" description="Hemerythrin-like" evidence="1">
    <location>
        <begin position="22"/>
        <end position="141"/>
    </location>
</feature>
<dbReference type="PANTHER" id="PTHR35585">
    <property type="entry name" value="HHE DOMAIN PROTEIN (AFU_ORTHOLOGUE AFUA_4G00730)"/>
    <property type="match status" value="1"/>
</dbReference>
<dbReference type="Gene3D" id="1.20.120.520">
    <property type="entry name" value="nmb1532 protein domain like"/>
    <property type="match status" value="1"/>
</dbReference>
<dbReference type="Proteomes" id="UP001371218">
    <property type="component" value="Unassembled WGS sequence"/>
</dbReference>
<dbReference type="EMBL" id="JBBUTG010000001">
    <property type="protein sequence ID" value="MEK8029462.1"/>
    <property type="molecule type" value="Genomic_DNA"/>
</dbReference>
<evidence type="ECO:0000259" key="1">
    <source>
        <dbReference type="Pfam" id="PF01814"/>
    </source>
</evidence>